<evidence type="ECO:0000256" key="1">
    <source>
        <dbReference type="ARBA" id="ARBA00012552"/>
    </source>
</evidence>
<dbReference type="AlphaFoldDB" id="A0A9J6ENK4"/>
<dbReference type="GO" id="GO:0016787">
    <property type="term" value="F:hydrolase activity"/>
    <property type="evidence" value="ECO:0007669"/>
    <property type="project" value="UniProtKB-KW"/>
</dbReference>
<evidence type="ECO:0000256" key="5">
    <source>
        <dbReference type="ARBA" id="ARBA00022840"/>
    </source>
</evidence>
<dbReference type="InterPro" id="IPR014001">
    <property type="entry name" value="Helicase_ATP-bd"/>
</dbReference>
<keyword evidence="3" id="KW-0378">Hydrolase</keyword>
<gene>
    <name evidence="8" type="ORF">HPB51_008099</name>
</gene>
<evidence type="ECO:0000256" key="4">
    <source>
        <dbReference type="ARBA" id="ARBA00022806"/>
    </source>
</evidence>
<reference evidence="8" key="1">
    <citation type="journal article" date="2020" name="Cell">
        <title>Large-Scale Comparative Analyses of Tick Genomes Elucidate Their Genetic Diversity and Vector Capacities.</title>
        <authorList>
            <consortium name="Tick Genome and Microbiome Consortium (TIGMIC)"/>
            <person name="Jia N."/>
            <person name="Wang J."/>
            <person name="Shi W."/>
            <person name="Du L."/>
            <person name="Sun Y."/>
            <person name="Zhan W."/>
            <person name="Jiang J.F."/>
            <person name="Wang Q."/>
            <person name="Zhang B."/>
            <person name="Ji P."/>
            <person name="Bell-Sakyi L."/>
            <person name="Cui X.M."/>
            <person name="Yuan T.T."/>
            <person name="Jiang B.G."/>
            <person name="Yang W.F."/>
            <person name="Lam T.T."/>
            <person name="Chang Q.C."/>
            <person name="Ding S.J."/>
            <person name="Wang X.J."/>
            <person name="Zhu J.G."/>
            <person name="Ruan X.D."/>
            <person name="Zhao L."/>
            <person name="Wei J.T."/>
            <person name="Ye R.Z."/>
            <person name="Que T.C."/>
            <person name="Du C.H."/>
            <person name="Zhou Y.H."/>
            <person name="Cheng J.X."/>
            <person name="Dai P.F."/>
            <person name="Guo W.B."/>
            <person name="Han X.H."/>
            <person name="Huang E.J."/>
            <person name="Li L.F."/>
            <person name="Wei W."/>
            <person name="Gao Y.C."/>
            <person name="Liu J.Z."/>
            <person name="Shao H.Z."/>
            <person name="Wang X."/>
            <person name="Wang C.C."/>
            <person name="Yang T.C."/>
            <person name="Huo Q.B."/>
            <person name="Li W."/>
            <person name="Chen H.Y."/>
            <person name="Chen S.E."/>
            <person name="Zhou L.G."/>
            <person name="Ni X.B."/>
            <person name="Tian J.H."/>
            <person name="Sheng Y."/>
            <person name="Liu T."/>
            <person name="Pan Y.S."/>
            <person name="Xia L.Y."/>
            <person name="Li J."/>
            <person name="Zhao F."/>
            <person name="Cao W.C."/>
        </authorList>
    </citation>
    <scope>NUCLEOTIDE SEQUENCE</scope>
    <source>
        <strain evidence="8">Rmic-2018</strain>
    </source>
</reference>
<keyword evidence="5" id="KW-0067">ATP-binding</keyword>
<dbReference type="SUPFAM" id="SSF52540">
    <property type="entry name" value="P-loop containing nucleoside triphosphate hydrolases"/>
    <property type="match status" value="2"/>
</dbReference>
<feature type="domain" description="Helicase ATP-binding" evidence="6">
    <location>
        <begin position="130"/>
        <end position="306"/>
    </location>
</feature>
<organism evidence="8 9">
    <name type="scientific">Rhipicephalus microplus</name>
    <name type="common">Cattle tick</name>
    <name type="synonym">Boophilus microplus</name>
    <dbReference type="NCBI Taxonomy" id="6941"/>
    <lineage>
        <taxon>Eukaryota</taxon>
        <taxon>Metazoa</taxon>
        <taxon>Ecdysozoa</taxon>
        <taxon>Arthropoda</taxon>
        <taxon>Chelicerata</taxon>
        <taxon>Arachnida</taxon>
        <taxon>Acari</taxon>
        <taxon>Parasitiformes</taxon>
        <taxon>Ixodida</taxon>
        <taxon>Ixodoidea</taxon>
        <taxon>Ixodidae</taxon>
        <taxon>Rhipicephalinae</taxon>
        <taxon>Rhipicephalus</taxon>
        <taxon>Boophilus</taxon>
    </lineage>
</organism>
<comment type="caution">
    <text evidence="8">The sequence shown here is derived from an EMBL/GenBank/DDBJ whole genome shotgun (WGS) entry which is preliminary data.</text>
</comment>
<dbReference type="PROSITE" id="PS51192">
    <property type="entry name" value="HELICASE_ATP_BIND_1"/>
    <property type="match status" value="1"/>
</dbReference>
<evidence type="ECO:0000256" key="3">
    <source>
        <dbReference type="ARBA" id="ARBA00022801"/>
    </source>
</evidence>
<feature type="domain" description="Helicase C-terminal" evidence="7">
    <location>
        <begin position="329"/>
        <end position="481"/>
    </location>
</feature>
<evidence type="ECO:0000313" key="8">
    <source>
        <dbReference type="EMBL" id="KAH8035732.1"/>
    </source>
</evidence>
<evidence type="ECO:0000313" key="9">
    <source>
        <dbReference type="Proteomes" id="UP000821866"/>
    </source>
</evidence>
<dbReference type="InterPro" id="IPR001650">
    <property type="entry name" value="Helicase_C-like"/>
</dbReference>
<dbReference type="VEuPathDB" id="VectorBase:LOC119181696"/>
<dbReference type="OMA" id="CIEAQCW"/>
<reference evidence="8" key="2">
    <citation type="submission" date="2021-09" db="EMBL/GenBank/DDBJ databases">
        <authorList>
            <person name="Jia N."/>
            <person name="Wang J."/>
            <person name="Shi W."/>
            <person name="Du L."/>
            <person name="Sun Y."/>
            <person name="Zhan W."/>
            <person name="Jiang J."/>
            <person name="Wang Q."/>
            <person name="Zhang B."/>
            <person name="Ji P."/>
            <person name="Sakyi L.B."/>
            <person name="Cui X."/>
            <person name="Yuan T."/>
            <person name="Jiang B."/>
            <person name="Yang W."/>
            <person name="Lam T.T.-Y."/>
            <person name="Chang Q."/>
            <person name="Ding S."/>
            <person name="Wang X."/>
            <person name="Zhu J."/>
            <person name="Ruan X."/>
            <person name="Zhao L."/>
            <person name="Wei J."/>
            <person name="Que T."/>
            <person name="Du C."/>
            <person name="Cheng J."/>
            <person name="Dai P."/>
            <person name="Han X."/>
            <person name="Huang E."/>
            <person name="Gao Y."/>
            <person name="Liu J."/>
            <person name="Shao H."/>
            <person name="Ye R."/>
            <person name="Li L."/>
            <person name="Wei W."/>
            <person name="Wang X."/>
            <person name="Wang C."/>
            <person name="Huo Q."/>
            <person name="Li W."/>
            <person name="Guo W."/>
            <person name="Chen H."/>
            <person name="Chen S."/>
            <person name="Zhou L."/>
            <person name="Zhou L."/>
            <person name="Ni X."/>
            <person name="Tian J."/>
            <person name="Zhou Y."/>
            <person name="Sheng Y."/>
            <person name="Liu T."/>
            <person name="Pan Y."/>
            <person name="Xia L."/>
            <person name="Li J."/>
            <person name="Zhao F."/>
            <person name="Cao W."/>
        </authorList>
    </citation>
    <scope>NUCLEOTIDE SEQUENCE</scope>
    <source>
        <strain evidence="8">Rmic-2018</strain>
        <tissue evidence="8">Larvae</tissue>
    </source>
</reference>
<protein>
    <recommendedName>
        <fullName evidence="1">RNA helicase</fullName>
        <ecNumber evidence="1">3.6.4.13</ecNumber>
    </recommendedName>
</protein>
<evidence type="ECO:0000259" key="7">
    <source>
        <dbReference type="PROSITE" id="PS51194"/>
    </source>
</evidence>
<dbReference type="GO" id="GO:0003724">
    <property type="term" value="F:RNA helicase activity"/>
    <property type="evidence" value="ECO:0007669"/>
    <property type="project" value="UniProtKB-EC"/>
</dbReference>
<dbReference type="GO" id="GO:0005524">
    <property type="term" value="F:ATP binding"/>
    <property type="evidence" value="ECO:0007669"/>
    <property type="project" value="UniProtKB-KW"/>
</dbReference>
<keyword evidence="2" id="KW-0547">Nucleotide-binding</keyword>
<keyword evidence="4" id="KW-0347">Helicase</keyword>
<proteinExistence type="predicted"/>
<dbReference type="InterPro" id="IPR011545">
    <property type="entry name" value="DEAD/DEAH_box_helicase_dom"/>
</dbReference>
<dbReference type="EC" id="3.6.4.13" evidence="1"/>
<dbReference type="Pfam" id="PF00271">
    <property type="entry name" value="Helicase_C"/>
    <property type="match status" value="1"/>
</dbReference>
<dbReference type="EMBL" id="JABSTU010000003">
    <property type="protein sequence ID" value="KAH8035732.1"/>
    <property type="molecule type" value="Genomic_DNA"/>
</dbReference>
<dbReference type="InterPro" id="IPR027417">
    <property type="entry name" value="P-loop_NTPase"/>
</dbReference>
<dbReference type="OrthoDB" id="6498477at2759"/>
<dbReference type="PANTHER" id="PTHR47958">
    <property type="entry name" value="ATP-DEPENDENT RNA HELICASE DBP3"/>
    <property type="match status" value="1"/>
</dbReference>
<dbReference type="PROSITE" id="PS51194">
    <property type="entry name" value="HELICASE_CTER"/>
    <property type="match status" value="1"/>
</dbReference>
<accession>A0A9J6ENK4</accession>
<dbReference type="Gene3D" id="3.40.50.300">
    <property type="entry name" value="P-loop containing nucleotide triphosphate hydrolases"/>
    <property type="match status" value="2"/>
</dbReference>
<sequence>MNIIEPQVMYYRRATGDHFTLLFLRPLRRRPERGRSQLEALLREPDWERIQSHLLQKNIYREHPTTASRSAAEVDDYRRTNGVVIVKGRGPIAKPILDFQEALSFPRGLVDAVRHERNGGTPTCVEAQCWPVVLRGRDFLGVVQAGSPKTHAYVLPAVAHALSIQRPHNAGDGPLVLVLAPSRELVQQIHRLFHDLGKSFGLRSVCVQSGVAKNVQYAELAVGCDVCVGTPGRLLEFVTAQKLKLLSCTFLVVDGADRMLSMGLEREVTKIAQQIRPDHQTVMWVTSWPKGTQRLADTLLENYVQVNFDSAQPHLVGVKQCVYVVKQTEKERALAELLEDLLRDEVGRVVVYAKTQESVRKVALQLRERNWRVVTVHRGMALEQRLWTLSTFRTGGSRVLLATHGCGRDLAWDYVRFLVNLDFPVEPHYYAMFVNRLASVAVEGGEVHTFFTPDDSRHARELVATLRQAGQAVPRELYKLAKSCARAGPGRRAKYSDGS</sequence>
<evidence type="ECO:0000256" key="2">
    <source>
        <dbReference type="ARBA" id="ARBA00022741"/>
    </source>
</evidence>
<name>A0A9J6ENK4_RHIMP</name>
<dbReference type="Proteomes" id="UP000821866">
    <property type="component" value="Chromosome 11"/>
</dbReference>
<dbReference type="Pfam" id="PF00270">
    <property type="entry name" value="DEAD"/>
    <property type="match status" value="1"/>
</dbReference>
<dbReference type="GO" id="GO:0003676">
    <property type="term" value="F:nucleic acid binding"/>
    <property type="evidence" value="ECO:0007669"/>
    <property type="project" value="InterPro"/>
</dbReference>
<dbReference type="SMART" id="SM00487">
    <property type="entry name" value="DEXDc"/>
    <property type="match status" value="1"/>
</dbReference>
<keyword evidence="9" id="KW-1185">Reference proteome</keyword>
<evidence type="ECO:0000259" key="6">
    <source>
        <dbReference type="PROSITE" id="PS51192"/>
    </source>
</evidence>